<gene>
    <name evidence="2" type="ORF">EYM_03735</name>
</gene>
<dbReference type="RefSeq" id="WP_157058751.1">
    <property type="nucleotide sequence ID" value="NZ_CP006867.1"/>
</dbReference>
<dbReference type="Proteomes" id="UP000060778">
    <property type="component" value="Chromosome"/>
</dbReference>
<sequence>MKSQMKGLILGLSTFEVIISILSFIAVLGWLYLVFKVSSTLDNVNQSLQATLGALQG</sequence>
<dbReference type="GeneID" id="43131609"/>
<organism evidence="2 3">
    <name type="scientific">Ignicoccus islandicus DSM 13165</name>
    <dbReference type="NCBI Taxonomy" id="940295"/>
    <lineage>
        <taxon>Archaea</taxon>
        <taxon>Thermoproteota</taxon>
        <taxon>Thermoprotei</taxon>
        <taxon>Desulfurococcales</taxon>
        <taxon>Desulfurococcaceae</taxon>
        <taxon>Ignicoccus</taxon>
    </lineage>
</organism>
<dbReference type="AlphaFoldDB" id="A0A0U3FKS4"/>
<accession>A0A0U3FKS4</accession>
<keyword evidence="1" id="KW-0812">Transmembrane</keyword>
<name>A0A0U3FKS4_9CREN</name>
<evidence type="ECO:0000313" key="2">
    <source>
        <dbReference type="EMBL" id="ALU12438.1"/>
    </source>
</evidence>
<dbReference type="STRING" id="940295.EYM_03735"/>
<keyword evidence="1" id="KW-0472">Membrane</keyword>
<feature type="transmembrane region" description="Helical" evidence="1">
    <location>
        <begin position="7"/>
        <end position="33"/>
    </location>
</feature>
<protein>
    <submittedName>
        <fullName evidence="2">Uncharacterized protein</fullName>
    </submittedName>
</protein>
<reference evidence="2 3" key="1">
    <citation type="submission" date="2013-11" db="EMBL/GenBank/DDBJ databases">
        <title>Comparative genomics of Ignicoccus.</title>
        <authorList>
            <person name="Podar M."/>
        </authorList>
    </citation>
    <scope>NUCLEOTIDE SEQUENCE [LARGE SCALE GENOMIC DNA]</scope>
    <source>
        <strain evidence="2 3">DSM 13165</strain>
    </source>
</reference>
<keyword evidence="3" id="KW-1185">Reference proteome</keyword>
<dbReference type="EMBL" id="CP006867">
    <property type="protein sequence ID" value="ALU12438.1"/>
    <property type="molecule type" value="Genomic_DNA"/>
</dbReference>
<evidence type="ECO:0000256" key="1">
    <source>
        <dbReference type="SAM" id="Phobius"/>
    </source>
</evidence>
<keyword evidence="1" id="KW-1133">Transmembrane helix</keyword>
<dbReference type="KEGG" id="iis:EYM_03735"/>
<proteinExistence type="predicted"/>
<evidence type="ECO:0000313" key="3">
    <source>
        <dbReference type="Proteomes" id="UP000060778"/>
    </source>
</evidence>